<evidence type="ECO:0000259" key="9">
    <source>
        <dbReference type="Pfam" id="PF04324"/>
    </source>
</evidence>
<evidence type="ECO:0000313" key="11">
    <source>
        <dbReference type="Proteomes" id="UP000217257"/>
    </source>
</evidence>
<dbReference type="InterPro" id="IPR041854">
    <property type="entry name" value="BFD-like_2Fe2S-bd_dom_sf"/>
</dbReference>
<comment type="similarity">
    <text evidence="8">Belongs to the Bfd family.</text>
</comment>
<evidence type="ECO:0000256" key="1">
    <source>
        <dbReference type="ARBA" id="ARBA00022448"/>
    </source>
</evidence>
<proteinExistence type="inferred from homology"/>
<evidence type="ECO:0000256" key="5">
    <source>
        <dbReference type="ARBA" id="ARBA00023004"/>
    </source>
</evidence>
<protein>
    <recommendedName>
        <fullName evidence="7">Bacterioferritin-associated ferredoxin</fullName>
    </recommendedName>
</protein>
<sequence>MIVCLCRAVSDRTIRARISEGAHTVEELGSACGAGTGCGGCHDQLSQLIGEARQSNTVRPACRESCAAATLRVASVAL</sequence>
<dbReference type="RefSeq" id="WP_095985042.1">
    <property type="nucleotide sequence ID" value="NZ_CP022098.1"/>
</dbReference>
<evidence type="ECO:0000256" key="2">
    <source>
        <dbReference type="ARBA" id="ARBA00022714"/>
    </source>
</evidence>
<evidence type="ECO:0000256" key="3">
    <source>
        <dbReference type="ARBA" id="ARBA00022723"/>
    </source>
</evidence>
<keyword evidence="3" id="KW-0479">Metal-binding</keyword>
<evidence type="ECO:0000256" key="8">
    <source>
        <dbReference type="ARBA" id="ARBA00046332"/>
    </source>
</evidence>
<keyword evidence="2" id="KW-0001">2Fe-2S</keyword>
<evidence type="ECO:0000313" key="10">
    <source>
        <dbReference type="EMBL" id="ATB36604.1"/>
    </source>
</evidence>
<evidence type="ECO:0000256" key="4">
    <source>
        <dbReference type="ARBA" id="ARBA00022982"/>
    </source>
</evidence>
<accession>A0A250IXZ1</accession>
<name>A0A250IXZ1_9BACT</name>
<keyword evidence="5" id="KW-0408">Iron</keyword>
<keyword evidence="4" id="KW-0249">Electron transport</keyword>
<dbReference type="EMBL" id="CP022098">
    <property type="protein sequence ID" value="ATB36604.1"/>
    <property type="molecule type" value="Genomic_DNA"/>
</dbReference>
<dbReference type="Proteomes" id="UP000217257">
    <property type="component" value="Chromosome"/>
</dbReference>
<dbReference type="PANTHER" id="PTHR37424">
    <property type="entry name" value="BACTERIOFERRITIN-ASSOCIATED FERREDOXIN"/>
    <property type="match status" value="1"/>
</dbReference>
<dbReference type="GO" id="GO:0046872">
    <property type="term" value="F:metal ion binding"/>
    <property type="evidence" value="ECO:0007669"/>
    <property type="project" value="UniProtKB-KW"/>
</dbReference>
<gene>
    <name evidence="10" type="ORF">CYFUS_002019</name>
</gene>
<dbReference type="PANTHER" id="PTHR37424:SF1">
    <property type="entry name" value="BACTERIOFERRITIN-ASSOCIATED FERREDOXIN"/>
    <property type="match status" value="1"/>
</dbReference>
<evidence type="ECO:0000256" key="6">
    <source>
        <dbReference type="ARBA" id="ARBA00023014"/>
    </source>
</evidence>
<dbReference type="InterPro" id="IPR007419">
    <property type="entry name" value="BFD-like_2Fe2S-bd_dom"/>
</dbReference>
<dbReference type="KEGG" id="cfus:CYFUS_002019"/>
<feature type="domain" description="BFD-like [2Fe-2S]-binding" evidence="9">
    <location>
        <begin position="2"/>
        <end position="50"/>
    </location>
</feature>
<dbReference type="Pfam" id="PF04324">
    <property type="entry name" value="Fer2_BFD"/>
    <property type="match status" value="1"/>
</dbReference>
<dbReference type="GO" id="GO:0051537">
    <property type="term" value="F:2 iron, 2 sulfur cluster binding"/>
    <property type="evidence" value="ECO:0007669"/>
    <property type="project" value="UniProtKB-KW"/>
</dbReference>
<evidence type="ECO:0000256" key="7">
    <source>
        <dbReference type="ARBA" id="ARBA00039386"/>
    </source>
</evidence>
<keyword evidence="1" id="KW-0813">Transport</keyword>
<dbReference type="AlphaFoldDB" id="A0A250IXZ1"/>
<keyword evidence="6" id="KW-0411">Iron-sulfur</keyword>
<dbReference type="Gene3D" id="1.10.10.1100">
    <property type="entry name" value="BFD-like [2Fe-2S]-binding domain"/>
    <property type="match status" value="1"/>
</dbReference>
<dbReference type="InterPro" id="IPR052371">
    <property type="entry name" value="BFD-associated_ferredoxin"/>
</dbReference>
<reference evidence="10 11" key="1">
    <citation type="submission" date="2017-06" db="EMBL/GenBank/DDBJ databases">
        <title>Sequencing and comparative analysis of myxobacterial genomes.</title>
        <authorList>
            <person name="Rupp O."/>
            <person name="Goesmann A."/>
            <person name="Sogaard-Andersen L."/>
        </authorList>
    </citation>
    <scope>NUCLEOTIDE SEQUENCE [LARGE SCALE GENOMIC DNA]</scope>
    <source>
        <strain evidence="10 11">DSM 52655</strain>
    </source>
</reference>
<organism evidence="10 11">
    <name type="scientific">Cystobacter fuscus</name>
    <dbReference type="NCBI Taxonomy" id="43"/>
    <lineage>
        <taxon>Bacteria</taxon>
        <taxon>Pseudomonadati</taxon>
        <taxon>Myxococcota</taxon>
        <taxon>Myxococcia</taxon>
        <taxon>Myxococcales</taxon>
        <taxon>Cystobacterineae</taxon>
        <taxon>Archangiaceae</taxon>
        <taxon>Cystobacter</taxon>
    </lineage>
</organism>